<keyword evidence="1" id="KW-0472">Membrane</keyword>
<evidence type="ECO:0000256" key="1">
    <source>
        <dbReference type="SAM" id="Phobius"/>
    </source>
</evidence>
<protein>
    <recommendedName>
        <fullName evidence="4">Transmembrane protein</fullName>
    </recommendedName>
</protein>
<dbReference type="AlphaFoldDB" id="A0A1V9ZTS5"/>
<name>A0A1V9ZTS5_ACHHY</name>
<evidence type="ECO:0000313" key="3">
    <source>
        <dbReference type="Proteomes" id="UP000243579"/>
    </source>
</evidence>
<sequence>MGRVIIRRGPFADGGPALLHPWGPPRDEAEPIDLELFSIYFLVTETVATYLWFSIAAHCLEGTRLPAFFSPWTRYIIGFAYAGVKLSLLQYAFQSSIYYHVTLVCTIVYLVLAAVAGVWRRGPMWPLFYGRPLRVFEPYSLATFVQHIGYVVLQGLVSVPQPRDEQPPPPSIQLQLSKLRMHVDVNVWNGTMVEHWRLALLSYGLQRRTTRDNLPYYETRLLFAMQDDGLLISFYLLPPVPSILLDLHAAGHNVYELVLRYLKCSSSTAVSSPLMYYADNPIASAKTSPAQRVAINDLLRRLNVNTHIGSDIPLRLLKCQNFIAAGTPTATKRRSRAMSTSKFHLD</sequence>
<feature type="transmembrane region" description="Helical" evidence="1">
    <location>
        <begin position="37"/>
        <end position="60"/>
    </location>
</feature>
<comment type="caution">
    <text evidence="2">The sequence shown here is derived from an EMBL/GenBank/DDBJ whole genome shotgun (WGS) entry which is preliminary data.</text>
</comment>
<gene>
    <name evidence="2" type="ORF">ACHHYP_01076</name>
</gene>
<evidence type="ECO:0008006" key="4">
    <source>
        <dbReference type="Google" id="ProtNLM"/>
    </source>
</evidence>
<dbReference type="Proteomes" id="UP000243579">
    <property type="component" value="Unassembled WGS sequence"/>
</dbReference>
<keyword evidence="1" id="KW-1133">Transmembrane helix</keyword>
<feature type="transmembrane region" description="Helical" evidence="1">
    <location>
        <begin position="72"/>
        <end position="91"/>
    </location>
</feature>
<evidence type="ECO:0000313" key="2">
    <source>
        <dbReference type="EMBL" id="OQS01394.1"/>
    </source>
</evidence>
<dbReference type="OrthoDB" id="73322at2759"/>
<dbReference type="STRING" id="1202772.A0A1V9ZTS5"/>
<feature type="transmembrane region" description="Helical" evidence="1">
    <location>
        <begin position="97"/>
        <end position="119"/>
    </location>
</feature>
<reference evidence="2 3" key="1">
    <citation type="journal article" date="2014" name="Genome Biol. Evol.">
        <title>The secreted proteins of Achlya hypogyna and Thraustotheca clavata identify the ancestral oomycete secretome and reveal gene acquisitions by horizontal gene transfer.</title>
        <authorList>
            <person name="Misner I."/>
            <person name="Blouin N."/>
            <person name="Leonard G."/>
            <person name="Richards T.A."/>
            <person name="Lane C.E."/>
        </authorList>
    </citation>
    <scope>NUCLEOTIDE SEQUENCE [LARGE SCALE GENOMIC DNA]</scope>
    <source>
        <strain evidence="2 3">ATCC 48635</strain>
    </source>
</reference>
<accession>A0A1V9ZTS5</accession>
<keyword evidence="1" id="KW-0812">Transmembrane</keyword>
<proteinExistence type="predicted"/>
<keyword evidence="3" id="KW-1185">Reference proteome</keyword>
<organism evidence="2 3">
    <name type="scientific">Achlya hypogyna</name>
    <name type="common">Oomycete</name>
    <name type="synonym">Protoachlya hypogyna</name>
    <dbReference type="NCBI Taxonomy" id="1202772"/>
    <lineage>
        <taxon>Eukaryota</taxon>
        <taxon>Sar</taxon>
        <taxon>Stramenopiles</taxon>
        <taxon>Oomycota</taxon>
        <taxon>Saprolegniomycetes</taxon>
        <taxon>Saprolegniales</taxon>
        <taxon>Achlyaceae</taxon>
        <taxon>Achlya</taxon>
    </lineage>
</organism>
<dbReference type="EMBL" id="JNBR01000008">
    <property type="protein sequence ID" value="OQS01394.1"/>
    <property type="molecule type" value="Genomic_DNA"/>
</dbReference>